<dbReference type="EC" id="2.1.1.193" evidence="10"/>
<reference evidence="13 14" key="2">
    <citation type="journal article" date="2012" name="Stand. Genomic Sci.">
        <title>Complete genome sequence of the thermophilic sulfate-reducing ocean bacterium Thermodesulfatator indicus type strain (CIR29812(T)).</title>
        <authorList>
            <person name="Anderson I."/>
            <person name="Saunders E."/>
            <person name="Lapidus A."/>
            <person name="Nolan M."/>
            <person name="Lucas S."/>
            <person name="Tice H."/>
            <person name="Del Rio T.G."/>
            <person name="Cheng J.F."/>
            <person name="Han C."/>
            <person name="Tapia R."/>
            <person name="Goodwin L.A."/>
            <person name="Pitluck S."/>
            <person name="Liolios K."/>
            <person name="Mavromatis K."/>
            <person name="Pagani I."/>
            <person name="Ivanova N."/>
            <person name="Mikhailova N."/>
            <person name="Pati A."/>
            <person name="Chen A."/>
            <person name="Palaniappan K."/>
            <person name="Land M."/>
            <person name="Hauser L."/>
            <person name="Jeffries C.D."/>
            <person name="Chang Y.J."/>
            <person name="Brambilla E.M."/>
            <person name="Rohde M."/>
            <person name="Spring S."/>
            <person name="Goker M."/>
            <person name="Detter J.C."/>
            <person name="Woyke T."/>
            <person name="Bristow J."/>
            <person name="Eisen J.A."/>
            <person name="Markowitz V."/>
            <person name="Hugenholtz P."/>
            <person name="Kyrpides N.C."/>
            <person name="Klenk H.P."/>
        </authorList>
    </citation>
    <scope>NUCLEOTIDE SEQUENCE [LARGE SCALE GENOMIC DNA]</scope>
    <source>
        <strain evidence="14">DSM 15286 / JCM 11887 / CIR29812</strain>
    </source>
</reference>
<keyword evidence="3 10" id="KW-0963">Cytoplasm</keyword>
<dbReference type="Pfam" id="PF20260">
    <property type="entry name" value="PUA_4"/>
    <property type="match status" value="1"/>
</dbReference>
<dbReference type="Pfam" id="PF04452">
    <property type="entry name" value="Methyltrans_RNA"/>
    <property type="match status" value="1"/>
</dbReference>
<evidence type="ECO:0000313" key="13">
    <source>
        <dbReference type="EMBL" id="AEH45534.1"/>
    </source>
</evidence>
<dbReference type="eggNOG" id="COG1385">
    <property type="taxonomic scope" value="Bacteria"/>
</dbReference>
<dbReference type="HOGENOM" id="CLU_067442_3_0_0"/>
<dbReference type="PANTHER" id="PTHR30027:SF3">
    <property type="entry name" value="16S RRNA (URACIL(1498)-N(3))-METHYLTRANSFERASE"/>
    <property type="match status" value="1"/>
</dbReference>
<comment type="catalytic activity">
    <reaction evidence="9 10">
        <text>uridine(1498) in 16S rRNA + S-adenosyl-L-methionine = N(3)-methyluridine(1498) in 16S rRNA + S-adenosyl-L-homocysteine + H(+)</text>
        <dbReference type="Rhea" id="RHEA:42920"/>
        <dbReference type="Rhea" id="RHEA-COMP:10283"/>
        <dbReference type="Rhea" id="RHEA-COMP:10284"/>
        <dbReference type="ChEBI" id="CHEBI:15378"/>
        <dbReference type="ChEBI" id="CHEBI:57856"/>
        <dbReference type="ChEBI" id="CHEBI:59789"/>
        <dbReference type="ChEBI" id="CHEBI:65315"/>
        <dbReference type="ChEBI" id="CHEBI:74502"/>
        <dbReference type="EC" id="2.1.1.193"/>
    </reaction>
</comment>
<evidence type="ECO:0000259" key="11">
    <source>
        <dbReference type="Pfam" id="PF04452"/>
    </source>
</evidence>
<name>F8AB78_THEID</name>
<dbReference type="NCBIfam" id="TIGR00046">
    <property type="entry name" value="RsmE family RNA methyltransferase"/>
    <property type="match status" value="1"/>
</dbReference>
<dbReference type="EMBL" id="CP002683">
    <property type="protein sequence ID" value="AEH45534.1"/>
    <property type="molecule type" value="Genomic_DNA"/>
</dbReference>
<keyword evidence="7 10" id="KW-0949">S-adenosyl-L-methionine</keyword>
<dbReference type="Gene3D" id="3.40.1280.10">
    <property type="match status" value="1"/>
</dbReference>
<dbReference type="InterPro" id="IPR006700">
    <property type="entry name" value="RsmE"/>
</dbReference>
<dbReference type="PIRSF" id="PIRSF015601">
    <property type="entry name" value="MTase_slr0722"/>
    <property type="match status" value="1"/>
</dbReference>
<comment type="subcellular location">
    <subcellularLocation>
        <location evidence="1 10">Cytoplasm</location>
    </subcellularLocation>
</comment>
<feature type="domain" description="Ribosomal RNA small subunit methyltransferase E methyltransferase" evidence="11">
    <location>
        <begin position="85"/>
        <end position="241"/>
    </location>
</feature>
<evidence type="ECO:0000256" key="1">
    <source>
        <dbReference type="ARBA" id="ARBA00004496"/>
    </source>
</evidence>
<dbReference type="FunCoup" id="F8AB78">
    <property type="interactions" value="314"/>
</dbReference>
<evidence type="ECO:0000256" key="5">
    <source>
        <dbReference type="ARBA" id="ARBA00022603"/>
    </source>
</evidence>
<evidence type="ECO:0000256" key="2">
    <source>
        <dbReference type="ARBA" id="ARBA00005528"/>
    </source>
</evidence>
<evidence type="ECO:0000259" key="12">
    <source>
        <dbReference type="Pfam" id="PF20260"/>
    </source>
</evidence>
<evidence type="ECO:0000256" key="8">
    <source>
        <dbReference type="ARBA" id="ARBA00025699"/>
    </source>
</evidence>
<dbReference type="SUPFAM" id="SSF75217">
    <property type="entry name" value="alpha/beta knot"/>
    <property type="match status" value="1"/>
</dbReference>
<dbReference type="GO" id="GO:0005737">
    <property type="term" value="C:cytoplasm"/>
    <property type="evidence" value="ECO:0007669"/>
    <property type="project" value="UniProtKB-SubCell"/>
</dbReference>
<feature type="domain" description="Ribosomal RNA small subunit methyltransferase E PUA-like" evidence="12">
    <location>
        <begin position="26"/>
        <end position="71"/>
    </location>
</feature>
<keyword evidence="5 10" id="KW-0489">Methyltransferase</keyword>
<protein>
    <recommendedName>
        <fullName evidence="10">Ribosomal RNA small subunit methyltransferase E</fullName>
        <ecNumber evidence="10">2.1.1.193</ecNumber>
    </recommendedName>
</protein>
<dbReference type="GO" id="GO:0070042">
    <property type="term" value="F:rRNA (uridine-N3-)-methyltransferase activity"/>
    <property type="evidence" value="ECO:0007669"/>
    <property type="project" value="TreeGrafter"/>
</dbReference>
<reference evidence="14" key="1">
    <citation type="submission" date="2011-04" db="EMBL/GenBank/DDBJ databases">
        <title>The complete genome of Thermodesulfatator indicus DSM 15286.</title>
        <authorList>
            <person name="Lucas S."/>
            <person name="Copeland A."/>
            <person name="Lapidus A."/>
            <person name="Bruce D."/>
            <person name="Goodwin L."/>
            <person name="Pitluck S."/>
            <person name="Peters L."/>
            <person name="Kyrpides N."/>
            <person name="Mavromatis K."/>
            <person name="Pagani I."/>
            <person name="Ivanova N."/>
            <person name="Saunders L."/>
            <person name="Detter J.C."/>
            <person name="Tapia R."/>
            <person name="Han C."/>
            <person name="Land M."/>
            <person name="Hauser L."/>
            <person name="Markowitz V."/>
            <person name="Cheng J.-F."/>
            <person name="Hugenholtz P."/>
            <person name="Woyke T."/>
            <person name="Wu D."/>
            <person name="Spring S."/>
            <person name="Schroeder M."/>
            <person name="Brambilla E."/>
            <person name="Klenk H.-P."/>
            <person name="Eisen J.A."/>
        </authorList>
    </citation>
    <scope>NUCLEOTIDE SEQUENCE [LARGE SCALE GENOMIC DNA]</scope>
    <source>
        <strain evidence="14">DSM 15286 / JCM 11887 / CIR29812</strain>
    </source>
</reference>
<evidence type="ECO:0000256" key="4">
    <source>
        <dbReference type="ARBA" id="ARBA00022552"/>
    </source>
</evidence>
<dbReference type="Proteomes" id="UP000006793">
    <property type="component" value="Chromosome"/>
</dbReference>
<evidence type="ECO:0000256" key="7">
    <source>
        <dbReference type="ARBA" id="ARBA00022691"/>
    </source>
</evidence>
<evidence type="ECO:0000256" key="3">
    <source>
        <dbReference type="ARBA" id="ARBA00022490"/>
    </source>
</evidence>
<dbReference type="InterPro" id="IPR046887">
    <property type="entry name" value="RsmE_PUA-like"/>
</dbReference>
<evidence type="ECO:0000256" key="9">
    <source>
        <dbReference type="ARBA" id="ARBA00047944"/>
    </source>
</evidence>
<sequence>MDHACLSKGLARFLAEGINLGTTYLLDPEESHHLKNVLRLKEGEKIILLDLAGKEYLGKIVKLDKKGVLVKAQRLLRQEKPLKPELIFLLPLLKKDWLAFLVEKAVELGVSQVIPVITERTVVKPGANFTAKLEKRARQSLKQCRRLWPLKIQKPFSLSQAAKNIVADLKIFAYENEKERTLVDVLDVNSKVEKVVFTSGPEGGFSPKEAKILKECGFESIGLGSFILRAETAALYLMSVAHFTFFASKILKKRSY</sequence>
<comment type="similarity">
    <text evidence="2 10">Belongs to the RNA methyltransferase RsmE family.</text>
</comment>
<dbReference type="InParanoid" id="F8AB78"/>
<proteinExistence type="inferred from homology"/>
<gene>
    <name evidence="13" type="ordered locus">Thein_1676</name>
</gene>
<dbReference type="InterPro" id="IPR029028">
    <property type="entry name" value="Alpha/beta_knot_MTases"/>
</dbReference>
<dbReference type="OrthoDB" id="9815641at2"/>
<dbReference type="PaxDb" id="667014-Thein_1676"/>
<dbReference type="InterPro" id="IPR029026">
    <property type="entry name" value="tRNA_m1G_MTases_N"/>
</dbReference>
<dbReference type="SUPFAM" id="SSF88697">
    <property type="entry name" value="PUA domain-like"/>
    <property type="match status" value="1"/>
</dbReference>
<dbReference type="InterPro" id="IPR046886">
    <property type="entry name" value="RsmE_MTase_dom"/>
</dbReference>
<dbReference type="STRING" id="667014.Thein_1676"/>
<dbReference type="AlphaFoldDB" id="F8AB78"/>
<comment type="function">
    <text evidence="8 10">Specifically methylates the N3 position of the uracil ring of uridine 1498 (m3U1498) in 16S rRNA. Acts on the fully assembled 30S ribosomal subunit.</text>
</comment>
<dbReference type="KEGG" id="tid:Thein_1676"/>
<dbReference type="PANTHER" id="PTHR30027">
    <property type="entry name" value="RIBOSOMAL RNA SMALL SUBUNIT METHYLTRANSFERASE E"/>
    <property type="match status" value="1"/>
</dbReference>
<keyword evidence="4 10" id="KW-0698">rRNA processing</keyword>
<accession>F8AB78</accession>
<keyword evidence="6 10" id="KW-0808">Transferase</keyword>
<dbReference type="CDD" id="cd18084">
    <property type="entry name" value="RsmE-like"/>
    <property type="match status" value="1"/>
</dbReference>
<dbReference type="PATRIC" id="fig|667014.3.peg.1725"/>
<evidence type="ECO:0000256" key="10">
    <source>
        <dbReference type="PIRNR" id="PIRNR015601"/>
    </source>
</evidence>
<dbReference type="InterPro" id="IPR015947">
    <property type="entry name" value="PUA-like_sf"/>
</dbReference>
<organism evidence="13 14">
    <name type="scientific">Thermodesulfatator indicus (strain DSM 15286 / JCM 11887 / CIR29812)</name>
    <dbReference type="NCBI Taxonomy" id="667014"/>
    <lineage>
        <taxon>Bacteria</taxon>
        <taxon>Pseudomonadati</taxon>
        <taxon>Thermodesulfobacteriota</taxon>
        <taxon>Thermodesulfobacteria</taxon>
        <taxon>Thermodesulfobacteriales</taxon>
        <taxon>Thermodesulfatatoraceae</taxon>
        <taxon>Thermodesulfatator</taxon>
    </lineage>
</organism>
<dbReference type="GO" id="GO:0070475">
    <property type="term" value="P:rRNA base methylation"/>
    <property type="evidence" value="ECO:0007669"/>
    <property type="project" value="TreeGrafter"/>
</dbReference>
<evidence type="ECO:0000256" key="6">
    <source>
        <dbReference type="ARBA" id="ARBA00022679"/>
    </source>
</evidence>
<evidence type="ECO:0000313" key="14">
    <source>
        <dbReference type="Proteomes" id="UP000006793"/>
    </source>
</evidence>
<keyword evidence="14" id="KW-1185">Reference proteome</keyword>